<dbReference type="EMBL" id="OY660882">
    <property type="protein sequence ID" value="CAJ1080946.1"/>
    <property type="molecule type" value="Genomic_DNA"/>
</dbReference>
<dbReference type="GO" id="GO:0008083">
    <property type="term" value="F:growth factor activity"/>
    <property type="evidence" value="ECO:0007669"/>
    <property type="project" value="InterPro"/>
</dbReference>
<evidence type="ECO:0000313" key="4">
    <source>
        <dbReference type="EMBL" id="CAJ1080946.1"/>
    </source>
</evidence>
<reference evidence="4" key="1">
    <citation type="submission" date="2023-08" db="EMBL/GenBank/DDBJ databases">
        <authorList>
            <person name="Alioto T."/>
            <person name="Alioto T."/>
            <person name="Gomez Garrido J."/>
        </authorList>
    </citation>
    <scope>NUCLEOTIDE SEQUENCE</scope>
</reference>
<evidence type="ECO:0000256" key="2">
    <source>
        <dbReference type="RuleBase" id="RU049442"/>
    </source>
</evidence>
<dbReference type="SMART" id="SM00442">
    <property type="entry name" value="FGF"/>
    <property type="match status" value="1"/>
</dbReference>
<dbReference type="CDD" id="cd23310">
    <property type="entry name" value="beta-trefoil_FGF19-like"/>
    <property type="match status" value="1"/>
</dbReference>
<evidence type="ECO:0000313" key="5">
    <source>
        <dbReference type="Proteomes" id="UP001178508"/>
    </source>
</evidence>
<dbReference type="InterPro" id="IPR002209">
    <property type="entry name" value="Fibroblast_GF_fam"/>
</dbReference>
<dbReference type="PROSITE" id="PS00247">
    <property type="entry name" value="HBGF_FGF"/>
    <property type="match status" value="1"/>
</dbReference>
<keyword evidence="3" id="KW-0472">Membrane</keyword>
<proteinExistence type="inferred from homology"/>
<organism evidence="4 5">
    <name type="scientific">Xyrichtys novacula</name>
    <name type="common">Pearly razorfish</name>
    <name type="synonym">Hemipteronotus novacula</name>
    <dbReference type="NCBI Taxonomy" id="13765"/>
    <lineage>
        <taxon>Eukaryota</taxon>
        <taxon>Metazoa</taxon>
        <taxon>Chordata</taxon>
        <taxon>Craniata</taxon>
        <taxon>Vertebrata</taxon>
        <taxon>Euteleostomi</taxon>
        <taxon>Actinopterygii</taxon>
        <taxon>Neopterygii</taxon>
        <taxon>Teleostei</taxon>
        <taxon>Neoteleostei</taxon>
        <taxon>Acanthomorphata</taxon>
        <taxon>Eupercaria</taxon>
        <taxon>Labriformes</taxon>
        <taxon>Labridae</taxon>
        <taxon>Xyrichtys</taxon>
    </lineage>
</organism>
<dbReference type="AlphaFoldDB" id="A0AAV1H4N2"/>
<sequence>MLVTLYASVFYLYIFVLLVSLPMSLSFYIPDSDPLMHLNNQVREVHLYTENHRNGKYLQMSVDGRVSGSDTQTLSSVMELKSIKPGNVVIKGRSSSFFLCMDTEGHLRGQRQYMEADCTFRELLLADGYTRFLSSHHGVPVSLASKHSPDQHVVPFTRFLPLRNTLAGESLSEQPPNNERYFNVDSDDLFGMGQIGVASPQFSLDN</sequence>
<name>A0AAV1H4N2_XYRNO</name>
<dbReference type="Proteomes" id="UP001178508">
    <property type="component" value="Chromosome 19"/>
</dbReference>
<dbReference type="PANTHER" id="PTHR11486">
    <property type="entry name" value="FIBROBLAST GROWTH FACTOR"/>
    <property type="match status" value="1"/>
</dbReference>
<gene>
    <name evidence="4" type="ORF">XNOV1_A005450</name>
</gene>
<comment type="similarity">
    <text evidence="1 2">Belongs to the heparin-binding growth factors family.</text>
</comment>
<protein>
    <recommendedName>
        <fullName evidence="2">Fibroblast growth factor</fullName>
        <shortName evidence="2">FGF</shortName>
    </recommendedName>
</protein>
<keyword evidence="3" id="KW-0812">Transmembrane</keyword>
<feature type="transmembrane region" description="Helical" evidence="3">
    <location>
        <begin position="6"/>
        <end position="29"/>
    </location>
</feature>
<evidence type="ECO:0000256" key="1">
    <source>
        <dbReference type="ARBA" id="ARBA00007936"/>
    </source>
</evidence>
<dbReference type="SUPFAM" id="SSF50353">
    <property type="entry name" value="Cytokine"/>
    <property type="match status" value="1"/>
</dbReference>
<keyword evidence="5" id="KW-1185">Reference proteome</keyword>
<dbReference type="InterPro" id="IPR008996">
    <property type="entry name" value="IL1/FGF"/>
</dbReference>
<dbReference type="Pfam" id="PF00167">
    <property type="entry name" value="FGF"/>
    <property type="match status" value="1"/>
</dbReference>
<evidence type="ECO:0000256" key="3">
    <source>
        <dbReference type="SAM" id="Phobius"/>
    </source>
</evidence>
<accession>A0AAV1H4N2</accession>
<dbReference type="Gene3D" id="2.80.10.50">
    <property type="match status" value="1"/>
</dbReference>
<keyword evidence="3" id="KW-1133">Transmembrane helix</keyword>